<dbReference type="GeneID" id="41538208"/>
<dbReference type="EMBL" id="BJHX01000001">
    <property type="protein sequence ID" value="GDY60773.1"/>
    <property type="molecule type" value="Genomic_DNA"/>
</dbReference>
<proteinExistence type="predicted"/>
<reference evidence="3 4" key="1">
    <citation type="submission" date="2019-04" db="EMBL/GenBank/DDBJ databases">
        <title>Draft genome sequences of Streptomyces avermitilis ATCC 31267.</title>
        <authorList>
            <person name="Komaki H."/>
            <person name="Tamura T."/>
            <person name="Hosoyama A."/>
        </authorList>
    </citation>
    <scope>NUCLEOTIDE SEQUENCE [LARGE SCALE GENOMIC DNA]</scope>
    <source>
        <strain evidence="3 4">ATCC 31267</strain>
    </source>
</reference>
<dbReference type="Pfam" id="PF01740">
    <property type="entry name" value="STAS"/>
    <property type="match status" value="1"/>
</dbReference>
<dbReference type="RefSeq" id="WP_010982540.1">
    <property type="nucleotide sequence ID" value="NZ_BAABTN010000054.1"/>
</dbReference>
<dbReference type="InterPro" id="IPR002645">
    <property type="entry name" value="STAS_dom"/>
</dbReference>
<dbReference type="STRING" id="33903.AQJ43_11005"/>
<dbReference type="InterPro" id="IPR036513">
    <property type="entry name" value="STAS_dom_sf"/>
</dbReference>
<dbReference type="PROSITE" id="PS50801">
    <property type="entry name" value="STAS"/>
    <property type="match status" value="1"/>
</dbReference>
<gene>
    <name evidence="2" type="ORF">SAV14893_001660</name>
    <name evidence="3" type="ORF">SAV31267_086360</name>
</gene>
<name>A0A4D4LRT0_STRAX</name>
<dbReference type="EMBL" id="BJHY01000001">
    <property type="protein sequence ID" value="GDY79151.1"/>
    <property type="molecule type" value="Genomic_DNA"/>
</dbReference>
<comment type="caution">
    <text evidence="2">The sequence shown here is derived from an EMBL/GenBank/DDBJ whole genome shotgun (WGS) entry which is preliminary data.</text>
</comment>
<reference evidence="2 5" key="2">
    <citation type="submission" date="2019-04" db="EMBL/GenBank/DDBJ databases">
        <title>Draft genome sequences of Streptomyces avermitilis NBRC 14893.</title>
        <authorList>
            <person name="Komaki H."/>
            <person name="Tamura T."/>
            <person name="Hosoyama A."/>
        </authorList>
    </citation>
    <scope>NUCLEOTIDE SEQUENCE [LARGE SCALE GENOMIC DNA]</scope>
    <source>
        <strain evidence="2 5">NBRC 14893</strain>
    </source>
</reference>
<dbReference type="Proteomes" id="UP000302139">
    <property type="component" value="Unassembled WGS sequence"/>
</dbReference>
<dbReference type="AlphaFoldDB" id="A0A4D4LRT0"/>
<accession>A0A4D4LRT0</accession>
<evidence type="ECO:0000259" key="1">
    <source>
        <dbReference type="PROSITE" id="PS50801"/>
    </source>
</evidence>
<evidence type="ECO:0000313" key="5">
    <source>
        <dbReference type="Proteomes" id="UP000302139"/>
    </source>
</evidence>
<evidence type="ECO:0000313" key="4">
    <source>
        <dbReference type="Proteomes" id="UP000299211"/>
    </source>
</evidence>
<feature type="domain" description="STAS" evidence="1">
    <location>
        <begin position="9"/>
        <end position="127"/>
    </location>
</feature>
<dbReference type="Gene3D" id="3.30.750.24">
    <property type="entry name" value="STAS domain"/>
    <property type="match status" value="1"/>
</dbReference>
<organism evidence="2 5">
    <name type="scientific">Streptomyces avermitilis</name>
    <dbReference type="NCBI Taxonomy" id="33903"/>
    <lineage>
        <taxon>Bacteria</taxon>
        <taxon>Bacillati</taxon>
        <taxon>Actinomycetota</taxon>
        <taxon>Actinomycetes</taxon>
        <taxon>Kitasatosporales</taxon>
        <taxon>Streptomycetaceae</taxon>
        <taxon>Streptomyces</taxon>
    </lineage>
</organism>
<dbReference type="OMA" id="YESCHAF"/>
<evidence type="ECO:0000313" key="2">
    <source>
        <dbReference type="EMBL" id="GDY60773.1"/>
    </source>
</evidence>
<protein>
    <recommendedName>
        <fullName evidence="1">STAS domain-containing protein</fullName>
    </recommendedName>
</protein>
<dbReference type="Proteomes" id="UP000299211">
    <property type="component" value="Unassembled WGS sequence"/>
</dbReference>
<sequence>MTTSSSPYFTTTADADSTVAVVRVAGDLDYESCHAFVRATELLLAERRETGPPLSALRLDFAELSSVDSMGLSALLMVRRRTDAAGVSLYLDERPACLERLLEITGTLDHLTAPCVADDAGEADEQRPGTG</sequence>
<dbReference type="CDD" id="cd07043">
    <property type="entry name" value="STAS_anti-anti-sigma_factors"/>
    <property type="match status" value="1"/>
</dbReference>
<evidence type="ECO:0000313" key="3">
    <source>
        <dbReference type="EMBL" id="GDY79151.1"/>
    </source>
</evidence>
<dbReference type="SUPFAM" id="SSF52091">
    <property type="entry name" value="SpoIIaa-like"/>
    <property type="match status" value="1"/>
</dbReference>